<dbReference type="Proteomes" id="UP001555826">
    <property type="component" value="Unassembled WGS sequence"/>
</dbReference>
<evidence type="ECO:0000313" key="3">
    <source>
        <dbReference type="EMBL" id="MEW9264570.1"/>
    </source>
</evidence>
<accession>A0ABV3P4N3</accession>
<feature type="compositionally biased region" description="Low complexity" evidence="1">
    <location>
        <begin position="445"/>
        <end position="468"/>
    </location>
</feature>
<keyword evidence="2" id="KW-0732">Signal</keyword>
<evidence type="ECO:0000313" key="4">
    <source>
        <dbReference type="Proteomes" id="UP001555826"/>
    </source>
</evidence>
<dbReference type="SUPFAM" id="SSF55486">
    <property type="entry name" value="Metalloproteases ('zincins'), catalytic domain"/>
    <property type="match status" value="1"/>
</dbReference>
<evidence type="ECO:0000256" key="1">
    <source>
        <dbReference type="SAM" id="MobiDB-lite"/>
    </source>
</evidence>
<dbReference type="Pfam" id="PF08310">
    <property type="entry name" value="LGFP"/>
    <property type="match status" value="4"/>
</dbReference>
<feature type="chain" id="PRO_5047379717" evidence="2">
    <location>
        <begin position="29"/>
        <end position="688"/>
    </location>
</feature>
<evidence type="ECO:0000256" key="2">
    <source>
        <dbReference type="SAM" id="SignalP"/>
    </source>
</evidence>
<protein>
    <submittedName>
        <fullName evidence="3">M12 family metallo-peptidase</fullName>
    </submittedName>
</protein>
<gene>
    <name evidence="3" type="ORF">AB1207_07415</name>
</gene>
<comment type="caution">
    <text evidence="3">The sequence shown here is derived from an EMBL/GenBank/DDBJ whole genome shotgun (WGS) entry which is preliminary data.</text>
</comment>
<organism evidence="3 4">
    <name type="scientific">Kineococcus endophyticus</name>
    <dbReference type="NCBI Taxonomy" id="1181883"/>
    <lineage>
        <taxon>Bacteria</taxon>
        <taxon>Bacillati</taxon>
        <taxon>Actinomycetota</taxon>
        <taxon>Actinomycetes</taxon>
        <taxon>Kineosporiales</taxon>
        <taxon>Kineosporiaceae</taxon>
        <taxon>Kineococcus</taxon>
    </lineage>
</organism>
<name>A0ABV3P4N3_9ACTN</name>
<feature type="region of interest" description="Disordered" evidence="1">
    <location>
        <begin position="442"/>
        <end position="470"/>
    </location>
</feature>
<dbReference type="RefSeq" id="WP_367637316.1">
    <property type="nucleotide sequence ID" value="NZ_JBFNQN010000004.1"/>
</dbReference>
<keyword evidence="4" id="KW-1185">Reference proteome</keyword>
<proteinExistence type="predicted"/>
<reference evidence="3 4" key="1">
    <citation type="submission" date="2024-07" db="EMBL/GenBank/DDBJ databases">
        <authorList>
            <person name="Thanompreechachai J."/>
            <person name="Duangmal K."/>
        </authorList>
    </citation>
    <scope>NUCLEOTIDE SEQUENCE [LARGE SCALE GENOMIC DNA]</scope>
    <source>
        <strain evidence="3 4">KCTC 19886</strain>
    </source>
</reference>
<dbReference type="EMBL" id="JBFNQN010000004">
    <property type="protein sequence ID" value="MEW9264570.1"/>
    <property type="molecule type" value="Genomic_DNA"/>
</dbReference>
<dbReference type="InterPro" id="IPR013207">
    <property type="entry name" value="LGFP"/>
</dbReference>
<feature type="signal peptide" evidence="2">
    <location>
        <begin position="1"/>
        <end position="28"/>
    </location>
</feature>
<sequence>MPVRLPRRLAVLPLLALAVGVPASPAVAATTTPGTTATTVETGTLVQVATETSAHEGGADHDGTRTLLRRADGTFTDVRGESVEHLATGTTVRAQVRDGEVLDVAARPGVRTLAAAGGPSTVRVAMVVPAGVTQDATPMTAAQVATSVQQTSDYWSSQTAGQVTFQLAGVQAWTSSSRPCSDVGGMWTDAARAVGFTGAPREHLVVVLPRTAYTSKACAAYGLGSIGAGPDSPGYAYVTDTEPSLWAHELGHNLGLGHANLLSSATASDVAWNGSAYPGATRVGYGDVWDVMSFSGRTIGRGNLGIAGQYRLGLLPAGVQDVTTTGSYTLAALPNAADGRVHGLRAVDPATGTAYFVELRGRSTGDDLVASDASRPTRGVRVTTADRGEAGATLALDATPTGRRGDVDLTIAPGATLSTASGRLHVTVTAVDGAQATVTMTFGDAPGRTPAPAPTTTSNTTTTTSGSGVSFNRDGVNRVVSGPVLEKYLALGAQRGQLGWPTSDAIAVRDGGVVQRFENGLVYWTPVTGAQVVAGAVLGEYASIGWEGSPLGFPTSGEIAVTGGVVQRFQRGLVYWTPATGAHAVRGAVEGRYAAAGWERSTLSFPTSDEIPVPGGVVQRFTGGNVYWTPATGAQVVKGAILGEWGRRGWERSRLGWPVGEEVPVPGGVRQQFQGGVLTWTAATGRVA</sequence>